<accession>A0A8J3KFD0</accession>
<evidence type="ECO:0000313" key="2">
    <source>
        <dbReference type="EMBL" id="GIF94029.1"/>
    </source>
</evidence>
<protein>
    <submittedName>
        <fullName evidence="2">Uncharacterized protein</fullName>
    </submittedName>
</protein>
<organism evidence="2 3">
    <name type="scientific">Catellatospora chokoriensis</name>
    <dbReference type="NCBI Taxonomy" id="310353"/>
    <lineage>
        <taxon>Bacteria</taxon>
        <taxon>Bacillati</taxon>
        <taxon>Actinomycetota</taxon>
        <taxon>Actinomycetes</taxon>
        <taxon>Micromonosporales</taxon>
        <taxon>Micromonosporaceae</taxon>
        <taxon>Catellatospora</taxon>
    </lineage>
</organism>
<dbReference type="EMBL" id="BONG01000079">
    <property type="protein sequence ID" value="GIF94029.1"/>
    <property type="molecule type" value="Genomic_DNA"/>
</dbReference>
<gene>
    <name evidence="2" type="ORF">Cch02nite_74730</name>
</gene>
<proteinExistence type="predicted"/>
<reference evidence="2 3" key="1">
    <citation type="submission" date="2021-01" db="EMBL/GenBank/DDBJ databases">
        <title>Whole genome shotgun sequence of Catellatospora chokoriensis NBRC 107358.</title>
        <authorList>
            <person name="Komaki H."/>
            <person name="Tamura T."/>
        </authorList>
    </citation>
    <scope>NUCLEOTIDE SEQUENCE [LARGE SCALE GENOMIC DNA]</scope>
    <source>
        <strain evidence="2 3">NBRC 107358</strain>
    </source>
</reference>
<name>A0A8J3KFD0_9ACTN</name>
<comment type="caution">
    <text evidence="2">The sequence shown here is derived from an EMBL/GenBank/DDBJ whole genome shotgun (WGS) entry which is preliminary data.</text>
</comment>
<evidence type="ECO:0000256" key="1">
    <source>
        <dbReference type="SAM" id="MobiDB-lite"/>
    </source>
</evidence>
<sequence length="157" mass="17331">MCDAITTSVMNYLAGCTGPPDPDALRQVTAGALQGQLTTLWQAPDRNWRLYEAYVACFPDAIQALLFLSYAADIGVAYIDRAVIEDRVGRTLSDDEWERVALLLDGYDEHVSSWCDVNSEFMRDILRRSGVDGNNEPDTTHEDPQPVPVHAPTAAMA</sequence>
<evidence type="ECO:0000313" key="3">
    <source>
        <dbReference type="Proteomes" id="UP000619293"/>
    </source>
</evidence>
<keyword evidence="3" id="KW-1185">Reference proteome</keyword>
<dbReference type="AlphaFoldDB" id="A0A8J3KFD0"/>
<dbReference type="Proteomes" id="UP000619293">
    <property type="component" value="Unassembled WGS sequence"/>
</dbReference>
<feature type="region of interest" description="Disordered" evidence="1">
    <location>
        <begin position="129"/>
        <end position="157"/>
    </location>
</feature>